<proteinExistence type="predicted"/>
<dbReference type="EMBL" id="LAZR01002400">
    <property type="protein sequence ID" value="KKN30501.1"/>
    <property type="molecule type" value="Genomic_DNA"/>
</dbReference>
<protein>
    <submittedName>
        <fullName evidence="1">Uncharacterized protein</fullName>
    </submittedName>
</protein>
<reference evidence="1" key="1">
    <citation type="journal article" date="2015" name="Nature">
        <title>Complex archaea that bridge the gap between prokaryotes and eukaryotes.</title>
        <authorList>
            <person name="Spang A."/>
            <person name="Saw J.H."/>
            <person name="Jorgensen S.L."/>
            <person name="Zaremba-Niedzwiedzka K."/>
            <person name="Martijn J."/>
            <person name="Lind A.E."/>
            <person name="van Eijk R."/>
            <person name="Schleper C."/>
            <person name="Guy L."/>
            <person name="Ettema T.J."/>
        </authorList>
    </citation>
    <scope>NUCLEOTIDE SEQUENCE</scope>
</reference>
<comment type="caution">
    <text evidence="1">The sequence shown here is derived from an EMBL/GenBank/DDBJ whole genome shotgun (WGS) entry which is preliminary data.</text>
</comment>
<dbReference type="AlphaFoldDB" id="A0A0F9S007"/>
<sequence length="63" mass="6985">MTNKFSTCTYGPTRSTLRMALGVNARQWETLARDARTRGLYDVAQAATDRAAQYWARSIAADG</sequence>
<gene>
    <name evidence="1" type="ORF">LCGC14_0833260</name>
</gene>
<organism evidence="1">
    <name type="scientific">marine sediment metagenome</name>
    <dbReference type="NCBI Taxonomy" id="412755"/>
    <lineage>
        <taxon>unclassified sequences</taxon>
        <taxon>metagenomes</taxon>
        <taxon>ecological metagenomes</taxon>
    </lineage>
</organism>
<evidence type="ECO:0000313" key="1">
    <source>
        <dbReference type="EMBL" id="KKN30501.1"/>
    </source>
</evidence>
<accession>A0A0F9S007</accession>
<name>A0A0F9S007_9ZZZZ</name>